<reference evidence="5 6" key="1">
    <citation type="submission" date="2019-03" db="EMBL/GenBank/DDBJ databases">
        <title>Subsurface microbial communities from deep shales in Ohio and West Virginia, USA.</title>
        <authorList>
            <person name="Wrighton K."/>
        </authorList>
    </citation>
    <scope>NUCLEOTIDE SEQUENCE [LARGE SCALE GENOMIC DNA]</scope>
    <source>
        <strain evidence="5 6">MA284_T2</strain>
    </source>
</reference>
<dbReference type="GO" id="GO:0046872">
    <property type="term" value="F:metal ion binding"/>
    <property type="evidence" value="ECO:0007669"/>
    <property type="project" value="UniProtKB-KW"/>
</dbReference>
<keyword evidence="2" id="KW-0479">Metal-binding</keyword>
<dbReference type="EMBL" id="SNWX01000006">
    <property type="protein sequence ID" value="TDO92327.1"/>
    <property type="molecule type" value="Genomic_DNA"/>
</dbReference>
<dbReference type="InterPro" id="IPR058240">
    <property type="entry name" value="rSAM_sf"/>
</dbReference>
<keyword evidence="3" id="KW-0408">Iron</keyword>
<evidence type="ECO:0000313" key="6">
    <source>
        <dbReference type="Proteomes" id="UP000295064"/>
    </source>
</evidence>
<sequence length="288" mass="33730">MDEKNISVYFKGIKLKGFKVEPFTEKDIGLDRKEEDYLFHCPNCNTKINFTLVGEYTQGEIEELTCKICNKFYKGKELEKNLKLLYSGLSKDRSPSCWEWEDDEMKSARVIITFDCDKNCSYCVNNYKSVIDQAVEKDDLDFVKNYGEIIITGGEPMLYPQETLDLIKEIEKINPDIKIYLYTAKWHPLLQTILHHVDGLTYSLHKNASMSDAFGFNTFQRHVEYMHSDNENKSFRVFIHKDIKESFTLIPKVWDRIKIEGTQEEGECEYLEDDLIILKEGVLSGRKF</sequence>
<proteinExistence type="predicted"/>
<dbReference type="SFLD" id="SFLDS00029">
    <property type="entry name" value="Radical_SAM"/>
    <property type="match status" value="1"/>
</dbReference>
<dbReference type="GO" id="GO:0051536">
    <property type="term" value="F:iron-sulfur cluster binding"/>
    <property type="evidence" value="ECO:0007669"/>
    <property type="project" value="UniProtKB-KW"/>
</dbReference>
<dbReference type="Gene3D" id="3.20.20.70">
    <property type="entry name" value="Aldolase class I"/>
    <property type="match status" value="1"/>
</dbReference>
<gene>
    <name evidence="5" type="ORF">DFR79_106140</name>
</gene>
<dbReference type="Pfam" id="PF13353">
    <property type="entry name" value="Fer4_12"/>
    <property type="match status" value="1"/>
</dbReference>
<dbReference type="OrthoDB" id="1030720at2"/>
<dbReference type="GO" id="GO:0003824">
    <property type="term" value="F:catalytic activity"/>
    <property type="evidence" value="ECO:0007669"/>
    <property type="project" value="InterPro"/>
</dbReference>
<protein>
    <submittedName>
        <fullName evidence="5">4Fe-4S single cluster protein</fullName>
    </submittedName>
</protein>
<organism evidence="5 6">
    <name type="scientific">Halanaerobium saccharolyticum</name>
    <dbReference type="NCBI Taxonomy" id="43595"/>
    <lineage>
        <taxon>Bacteria</taxon>
        <taxon>Bacillati</taxon>
        <taxon>Bacillota</taxon>
        <taxon>Clostridia</taxon>
        <taxon>Halanaerobiales</taxon>
        <taxon>Halanaerobiaceae</taxon>
        <taxon>Halanaerobium</taxon>
    </lineage>
</organism>
<dbReference type="InterPro" id="IPR013785">
    <property type="entry name" value="Aldolase_TIM"/>
</dbReference>
<evidence type="ECO:0000256" key="1">
    <source>
        <dbReference type="ARBA" id="ARBA00022691"/>
    </source>
</evidence>
<dbReference type="Proteomes" id="UP000295064">
    <property type="component" value="Unassembled WGS sequence"/>
</dbReference>
<evidence type="ECO:0000256" key="2">
    <source>
        <dbReference type="ARBA" id="ARBA00022723"/>
    </source>
</evidence>
<keyword evidence="4" id="KW-0411">Iron-sulfur</keyword>
<dbReference type="CDD" id="cd01335">
    <property type="entry name" value="Radical_SAM"/>
    <property type="match status" value="1"/>
</dbReference>
<dbReference type="AlphaFoldDB" id="A0A4R6LUG6"/>
<dbReference type="RefSeq" id="WP_133514561.1">
    <property type="nucleotide sequence ID" value="NZ_SNWX01000006.1"/>
</dbReference>
<comment type="caution">
    <text evidence="5">The sequence shown here is derived from an EMBL/GenBank/DDBJ whole genome shotgun (WGS) entry which is preliminary data.</text>
</comment>
<evidence type="ECO:0000256" key="4">
    <source>
        <dbReference type="ARBA" id="ARBA00023014"/>
    </source>
</evidence>
<name>A0A4R6LUG6_9FIRM</name>
<evidence type="ECO:0000256" key="3">
    <source>
        <dbReference type="ARBA" id="ARBA00023004"/>
    </source>
</evidence>
<evidence type="ECO:0000313" key="5">
    <source>
        <dbReference type="EMBL" id="TDO92327.1"/>
    </source>
</evidence>
<accession>A0A4R6LUG6</accession>
<keyword evidence="1" id="KW-0949">S-adenosyl-L-methionine</keyword>
<dbReference type="SUPFAM" id="SSF102114">
    <property type="entry name" value="Radical SAM enzymes"/>
    <property type="match status" value="1"/>
</dbReference>
<dbReference type="InterPro" id="IPR007197">
    <property type="entry name" value="rSAM"/>
</dbReference>